<reference evidence="2 3" key="1">
    <citation type="submission" date="2020-01" db="EMBL/GenBank/DDBJ databases">
        <title>Genomic analysis of Aminipila sp. CBA3637.</title>
        <authorList>
            <person name="Kim Y.B."/>
            <person name="Roh S.W."/>
        </authorList>
    </citation>
    <scope>NUCLEOTIDE SEQUENCE [LARGE SCALE GENOMIC DNA]</scope>
    <source>
        <strain evidence="2 3">CBA3637</strain>
    </source>
</reference>
<dbReference type="AlphaFoldDB" id="A0A6P1MJQ7"/>
<dbReference type="SUPFAM" id="SSF52507">
    <property type="entry name" value="Homo-oligomeric flavin-containing Cys decarboxylases, HFCD"/>
    <property type="match status" value="1"/>
</dbReference>
<feature type="domain" description="Flavoprotein" evidence="1">
    <location>
        <begin position="31"/>
        <end position="144"/>
    </location>
</feature>
<accession>A0A6P1MJQ7</accession>
<gene>
    <name evidence="2" type="ORF">Ami3637_01505</name>
</gene>
<organism evidence="2 3">
    <name type="scientific">Aminipila terrae</name>
    <dbReference type="NCBI Taxonomy" id="2697030"/>
    <lineage>
        <taxon>Bacteria</taxon>
        <taxon>Bacillati</taxon>
        <taxon>Bacillota</taxon>
        <taxon>Clostridia</taxon>
        <taxon>Peptostreptococcales</taxon>
        <taxon>Anaerovoracaceae</taxon>
        <taxon>Aminipila</taxon>
    </lineage>
</organism>
<keyword evidence="3" id="KW-1185">Reference proteome</keyword>
<dbReference type="InterPro" id="IPR003382">
    <property type="entry name" value="Flavoprotein"/>
</dbReference>
<name>A0A6P1MJQ7_9FIRM</name>
<dbReference type="RefSeq" id="WP_162361021.1">
    <property type="nucleotide sequence ID" value="NZ_CP047591.1"/>
</dbReference>
<evidence type="ECO:0000259" key="1">
    <source>
        <dbReference type="Pfam" id="PF02441"/>
    </source>
</evidence>
<evidence type="ECO:0000313" key="2">
    <source>
        <dbReference type="EMBL" id="QHI71245.1"/>
    </source>
</evidence>
<dbReference type="Pfam" id="PF02441">
    <property type="entry name" value="Flavoprotein"/>
    <property type="match status" value="1"/>
</dbReference>
<proteinExistence type="predicted"/>
<dbReference type="EMBL" id="CP047591">
    <property type="protein sequence ID" value="QHI71245.1"/>
    <property type="molecule type" value="Genomic_DNA"/>
</dbReference>
<dbReference type="KEGG" id="amic:Ami3637_01505"/>
<dbReference type="GO" id="GO:0003824">
    <property type="term" value="F:catalytic activity"/>
    <property type="evidence" value="ECO:0007669"/>
    <property type="project" value="InterPro"/>
</dbReference>
<protein>
    <recommendedName>
        <fullName evidence="1">Flavoprotein domain-containing protein</fullName>
    </recommendedName>
</protein>
<dbReference type="Gene3D" id="3.40.50.1950">
    <property type="entry name" value="Flavin prenyltransferase-like"/>
    <property type="match status" value="1"/>
</dbReference>
<evidence type="ECO:0000313" key="3">
    <source>
        <dbReference type="Proteomes" id="UP000463883"/>
    </source>
</evidence>
<dbReference type="InterPro" id="IPR036551">
    <property type="entry name" value="Flavin_trans-like"/>
</dbReference>
<sequence length="269" mass="29844">MSRDNLENAIYEVLISYIAEKVTEKIAMYHKKALVVFTGSLMNFDEAMKNLKKLREDGLIFEVFLSESAGYLLDLSKIQENLQPVEIYQSSQKLPEQLAKDFETVIVPTMTINTAAKLACCIADTPASRLISSAMMREKNVIIGIDGCCPDNKERVAKGYKMTESLKAQLRDYMKKIASYGAYLTTLENLYDSTKRKVLHLGPGGGTFIENKGDAGENAGCMVLSKKVIGNVDILLNAGCRVIKVNRDALVTTLAEETARGKKIQLIRE</sequence>
<dbReference type="Proteomes" id="UP000463883">
    <property type="component" value="Chromosome"/>
</dbReference>